<sequence length="171" mass="18974">MARKAEDRPVAIQQPKQTQQQPRQTVTVRVPGYLGLDPARAEFAKLVESDIEGSITKLEELWIPSNVSEAKQNKRLAETTAILVHMDAQTKNLVTYLDDYSGLLAKNEAGSHDDPSGDEGQVKLRGGPKFVVDEATVDGGAGPVPWFRIFRQKYDQAWGAEFECTEKPVSY</sequence>
<accession>A0A8H3EW95</accession>
<feature type="compositionally biased region" description="Low complexity" evidence="1">
    <location>
        <begin position="13"/>
        <end position="26"/>
    </location>
</feature>
<gene>
    <name evidence="2" type="ORF">HETSPECPRED_002044</name>
</gene>
<comment type="caution">
    <text evidence="2">The sequence shown here is derived from an EMBL/GenBank/DDBJ whole genome shotgun (WGS) entry which is preliminary data.</text>
</comment>
<reference evidence="2" key="1">
    <citation type="submission" date="2021-03" db="EMBL/GenBank/DDBJ databases">
        <authorList>
            <person name="Tagirdzhanova G."/>
        </authorList>
    </citation>
    <scope>NUCLEOTIDE SEQUENCE</scope>
</reference>
<dbReference type="EMBL" id="CAJPDS010000014">
    <property type="protein sequence ID" value="CAF9914666.1"/>
    <property type="molecule type" value="Genomic_DNA"/>
</dbReference>
<evidence type="ECO:0000313" key="3">
    <source>
        <dbReference type="Proteomes" id="UP000664521"/>
    </source>
</evidence>
<proteinExistence type="predicted"/>
<dbReference type="Proteomes" id="UP000664521">
    <property type="component" value="Unassembled WGS sequence"/>
</dbReference>
<name>A0A8H3EW95_9LECA</name>
<dbReference type="OrthoDB" id="10621346at2759"/>
<feature type="region of interest" description="Disordered" evidence="1">
    <location>
        <begin position="1"/>
        <end position="26"/>
    </location>
</feature>
<dbReference type="AlphaFoldDB" id="A0A8H3EW95"/>
<keyword evidence="3" id="KW-1185">Reference proteome</keyword>
<evidence type="ECO:0000313" key="2">
    <source>
        <dbReference type="EMBL" id="CAF9914666.1"/>
    </source>
</evidence>
<organism evidence="2 3">
    <name type="scientific">Heterodermia speciosa</name>
    <dbReference type="NCBI Taxonomy" id="116794"/>
    <lineage>
        <taxon>Eukaryota</taxon>
        <taxon>Fungi</taxon>
        <taxon>Dikarya</taxon>
        <taxon>Ascomycota</taxon>
        <taxon>Pezizomycotina</taxon>
        <taxon>Lecanoromycetes</taxon>
        <taxon>OSLEUM clade</taxon>
        <taxon>Lecanoromycetidae</taxon>
        <taxon>Caliciales</taxon>
        <taxon>Physciaceae</taxon>
        <taxon>Heterodermia</taxon>
    </lineage>
</organism>
<protein>
    <submittedName>
        <fullName evidence="2">Uncharacterized protein</fullName>
    </submittedName>
</protein>
<evidence type="ECO:0000256" key="1">
    <source>
        <dbReference type="SAM" id="MobiDB-lite"/>
    </source>
</evidence>